<dbReference type="Proteomes" id="UP000234271">
    <property type="component" value="Chromosome"/>
</dbReference>
<dbReference type="OrthoDB" id="9180899at2"/>
<reference evidence="7" key="1">
    <citation type="submission" date="2016-12" db="EMBL/GenBank/DDBJ databases">
        <title>Complete Genome Sequence of Beggiatoa leptomitiformis D-401.</title>
        <authorList>
            <person name="Fomenkov A."/>
            <person name="Vincze T."/>
            <person name="Grabovich M."/>
            <person name="Anton B.P."/>
            <person name="Dubinina G."/>
            <person name="Orlova M."/>
            <person name="Belousova E."/>
            <person name="Roberts R.J."/>
        </authorList>
    </citation>
    <scope>NUCLEOTIDE SEQUENCE [LARGE SCALE GENOMIC DNA]</scope>
    <source>
        <strain evidence="7">D-401</strain>
    </source>
</reference>
<organism evidence="6 7">
    <name type="scientific">Beggiatoa leptomitoformis</name>
    <dbReference type="NCBI Taxonomy" id="288004"/>
    <lineage>
        <taxon>Bacteria</taxon>
        <taxon>Pseudomonadati</taxon>
        <taxon>Pseudomonadota</taxon>
        <taxon>Gammaproteobacteria</taxon>
        <taxon>Thiotrichales</taxon>
        <taxon>Thiotrichaceae</taxon>
        <taxon>Beggiatoa</taxon>
    </lineage>
</organism>
<sequence length="79" mass="9492">MSNLSKLKWHCRRGMKELDIVFTRYLDNAYPSASTEEKALFEAILDWQDMEIYNYLLERATPTDHQVVNFFNKLRQFSI</sequence>
<dbReference type="InterPro" id="IPR050531">
    <property type="entry name" value="SdhE_FAD_assembly_factor"/>
</dbReference>
<dbReference type="EMBL" id="CP018889">
    <property type="protein sequence ID" value="AUI67289.1"/>
    <property type="molecule type" value="Genomic_DNA"/>
</dbReference>
<dbReference type="Pfam" id="PF03937">
    <property type="entry name" value="Sdh5"/>
    <property type="match status" value="1"/>
</dbReference>
<dbReference type="PANTHER" id="PTHR39585">
    <property type="entry name" value="FAD ASSEMBLY FACTOR SDHE"/>
    <property type="match status" value="1"/>
</dbReference>
<protein>
    <recommendedName>
        <fullName evidence="3">FAD assembly factor SdhE</fullName>
    </recommendedName>
</protein>
<dbReference type="Gene3D" id="1.10.150.250">
    <property type="entry name" value="Flavinator of succinate dehydrogenase"/>
    <property type="match status" value="1"/>
</dbReference>
<dbReference type="InterPro" id="IPR036714">
    <property type="entry name" value="SDH_sf"/>
</dbReference>
<keyword evidence="5" id="KW-0143">Chaperone</keyword>
<evidence type="ECO:0000256" key="4">
    <source>
        <dbReference type="ARBA" id="ARBA00022490"/>
    </source>
</evidence>
<dbReference type="GO" id="GO:0006105">
    <property type="term" value="P:succinate metabolic process"/>
    <property type="evidence" value="ECO:0007669"/>
    <property type="project" value="TreeGrafter"/>
</dbReference>
<dbReference type="RefSeq" id="WP_062150263.1">
    <property type="nucleotide sequence ID" value="NZ_CP012373.2"/>
</dbReference>
<comment type="similarity">
    <text evidence="2">Belongs to the SdhE FAD assembly factor family.</text>
</comment>
<dbReference type="AlphaFoldDB" id="A0A2N9YA12"/>
<dbReference type="GO" id="GO:0005737">
    <property type="term" value="C:cytoplasm"/>
    <property type="evidence" value="ECO:0007669"/>
    <property type="project" value="UniProtKB-SubCell"/>
</dbReference>
<evidence type="ECO:0000256" key="1">
    <source>
        <dbReference type="ARBA" id="ARBA00004496"/>
    </source>
</evidence>
<evidence type="ECO:0000313" key="7">
    <source>
        <dbReference type="Proteomes" id="UP000234271"/>
    </source>
</evidence>
<dbReference type="PANTHER" id="PTHR39585:SF1">
    <property type="entry name" value="FAD ASSEMBLY FACTOR SDHE"/>
    <property type="match status" value="1"/>
</dbReference>
<dbReference type="InterPro" id="IPR005631">
    <property type="entry name" value="SDH"/>
</dbReference>
<evidence type="ECO:0000256" key="3">
    <source>
        <dbReference type="ARBA" id="ARBA00019418"/>
    </source>
</evidence>
<accession>A0A2N9YA12</accession>
<name>A0A2N9YA12_9GAMM</name>
<dbReference type="STRING" id="288004.AL038_05660"/>
<evidence type="ECO:0000313" key="6">
    <source>
        <dbReference type="EMBL" id="AUI67289.1"/>
    </source>
</evidence>
<proteinExistence type="inferred from homology"/>
<evidence type="ECO:0000256" key="2">
    <source>
        <dbReference type="ARBA" id="ARBA00008571"/>
    </source>
</evidence>
<dbReference type="SUPFAM" id="SSF109910">
    <property type="entry name" value="YgfY-like"/>
    <property type="match status" value="1"/>
</dbReference>
<comment type="subcellular location">
    <subcellularLocation>
        <location evidence="1">Cytoplasm</location>
    </subcellularLocation>
</comment>
<keyword evidence="4" id="KW-0963">Cytoplasm</keyword>
<evidence type="ECO:0000256" key="5">
    <source>
        <dbReference type="ARBA" id="ARBA00023186"/>
    </source>
</evidence>
<keyword evidence="7" id="KW-1185">Reference proteome</keyword>
<gene>
    <name evidence="6" type="ORF">BLE401_00315</name>
</gene>
<dbReference type="KEGG" id="blep:AL038_05660"/>